<feature type="region of interest" description="Disordered" evidence="1">
    <location>
        <begin position="590"/>
        <end position="617"/>
    </location>
</feature>
<feature type="region of interest" description="Disordered" evidence="1">
    <location>
        <begin position="708"/>
        <end position="727"/>
    </location>
</feature>
<organism evidence="2 3">
    <name type="scientific">Kipferlia bialata</name>
    <dbReference type="NCBI Taxonomy" id="797122"/>
    <lineage>
        <taxon>Eukaryota</taxon>
        <taxon>Metamonada</taxon>
        <taxon>Carpediemonas-like organisms</taxon>
        <taxon>Kipferlia</taxon>
    </lineage>
</organism>
<reference evidence="2 3" key="1">
    <citation type="journal article" date="2018" name="PLoS ONE">
        <title>The draft genome of Kipferlia bialata reveals reductive genome evolution in fornicate parasites.</title>
        <authorList>
            <person name="Tanifuji G."/>
            <person name="Takabayashi S."/>
            <person name="Kume K."/>
            <person name="Takagi M."/>
            <person name="Nakayama T."/>
            <person name="Kamikawa R."/>
            <person name="Inagaki Y."/>
            <person name="Hashimoto T."/>
        </authorList>
    </citation>
    <scope>NUCLEOTIDE SEQUENCE [LARGE SCALE GENOMIC DNA]</scope>
    <source>
        <strain evidence="2">NY0173</strain>
    </source>
</reference>
<protein>
    <submittedName>
        <fullName evidence="2">Uncharacterized protein</fullName>
    </submittedName>
</protein>
<sequence>AMPYKTRRVVPTSDRISMAIIGQSKPRRPLAGIPPQPTDERAIERERLREVRHRAYNASHAQQRDRLTLVPRAMPLSRTLPMPPREPRKGTARPKASARGRDGSRLSSSLSGKAPSAASSRTASRPASGAYSSTGRGTASRGAVSRGVRHGRRGEEEEFDLQTLLDTDPARALQLHLSGMTRRVLECTSDMDVGRGDVVCGPLSARLASPDPDPGTSARTMPGDAALPLRAPRTRSSHIAHLPPRDRSARSAAVRAPSPAVPGLVGTHISSPASAGGERGSRDRTGHLWHLHLGRLHAAMLHSQDMALRQDPSPSLASFDCDAGYVGDAPFSAYGPMDTADSCLPALRFVTERLGDVPSLPPDLSLLLVLGLCGLAVQAGGTLRQCSLLLLCRAVSARPSLLTLKGTGLAFRRVYVGAVLPTLQSTSKGQASTSKGSRGGPLGISVSMVEGGVPVPVSARVDSGRGEARAKAGTRPPLTPSQLVRMEVLGLGCALAGAGLVPVSALPLPLPLSLPPPPLAPCHAIHIPPNHQGLVSSLSLSLDVPREALVGVSRRVILTLSLDGQGTRQAVKGRQVRVMVFRGVAGAGQTLSPSPSVTDSDDGMRLSLAEHSDGDTPLDVEASDDTLADMALSHHQTGAAPVVWSHPHPGVEVYGVVDVLEVPIDLYPTQRRVSVMVVAASAPDAPGSSPSAPPLSLGVSLRKWQDTDRQPAPSMTAPQAVTRGRQRVKQRIKRCAVSINDSLFKTQPEEGGKGVVWSAPRWKPHCIALANPTSAQSIRARHKDSMGMYQPMPVGQAMSTPGGMGMGVGVGMGGHMGAGLGTPIQQSDSIPGTQYQGEASLPMGDGVGVVSAPATRQTGRQGSRQGSRGSNHRGPPPTRSCLAPLIDSDDEAEAVSAAQRLDQRERSVQEEREAERQREREREEEEEATARSATAFLTQSRPTSKGKAKGKGRARSSQSRRPKRGSSVGKSRSAKGRSRRSLTSSASASRAQSPDTHTHTQREGVTLPPSAFGDGDPFPANPATQTQAPLATNDDGWGSDSEPDTDLIPPNARTLGDVGMALFEAACDVSCEATSSNSLYYYYV</sequence>
<feature type="compositionally biased region" description="Basic and acidic residues" evidence="1">
    <location>
        <begin position="901"/>
        <end position="921"/>
    </location>
</feature>
<feature type="region of interest" description="Disordered" evidence="1">
    <location>
        <begin position="23"/>
        <end position="42"/>
    </location>
</feature>
<proteinExistence type="predicted"/>
<feature type="compositionally biased region" description="Low complexity" evidence="1">
    <location>
        <begin position="105"/>
        <end position="128"/>
    </location>
</feature>
<feature type="region of interest" description="Disordered" evidence="1">
    <location>
        <begin position="57"/>
        <end position="163"/>
    </location>
</feature>
<comment type="caution">
    <text evidence="2">The sequence shown here is derived from an EMBL/GenBank/DDBJ whole genome shotgun (WGS) entry which is preliminary data.</text>
</comment>
<name>A0A9K3CRF8_9EUKA</name>
<feature type="compositionally biased region" description="Low complexity" evidence="1">
    <location>
        <begin position="250"/>
        <end position="262"/>
    </location>
</feature>
<evidence type="ECO:0000256" key="1">
    <source>
        <dbReference type="SAM" id="MobiDB-lite"/>
    </source>
</evidence>
<keyword evidence="3" id="KW-1185">Reference proteome</keyword>
<feature type="non-terminal residue" evidence="2">
    <location>
        <position position="1"/>
    </location>
</feature>
<dbReference type="Proteomes" id="UP000265618">
    <property type="component" value="Unassembled WGS sequence"/>
</dbReference>
<evidence type="ECO:0000313" key="2">
    <source>
        <dbReference type="EMBL" id="GIQ81008.1"/>
    </source>
</evidence>
<feature type="compositionally biased region" description="Low complexity" evidence="1">
    <location>
        <begin position="981"/>
        <end position="993"/>
    </location>
</feature>
<feature type="region of interest" description="Disordered" evidence="1">
    <location>
        <begin position="207"/>
        <end position="283"/>
    </location>
</feature>
<feature type="compositionally biased region" description="Basic and acidic residues" evidence="1">
    <location>
        <begin position="602"/>
        <end position="614"/>
    </location>
</feature>
<accession>A0A9K3CRF8</accession>
<feature type="compositionally biased region" description="Polar residues" evidence="1">
    <location>
        <begin position="823"/>
        <end position="837"/>
    </location>
</feature>
<feature type="region of interest" description="Disordered" evidence="1">
    <location>
        <begin position="819"/>
        <end position="1048"/>
    </location>
</feature>
<feature type="compositionally biased region" description="Low complexity" evidence="1">
    <location>
        <begin position="855"/>
        <end position="869"/>
    </location>
</feature>
<evidence type="ECO:0000313" key="3">
    <source>
        <dbReference type="Proteomes" id="UP000265618"/>
    </source>
</evidence>
<dbReference type="AlphaFoldDB" id="A0A9K3CRF8"/>
<feature type="compositionally biased region" description="Basic residues" evidence="1">
    <location>
        <begin position="944"/>
        <end position="964"/>
    </location>
</feature>
<dbReference type="EMBL" id="BDIP01000287">
    <property type="protein sequence ID" value="GIQ81008.1"/>
    <property type="molecule type" value="Genomic_DNA"/>
</dbReference>
<gene>
    <name evidence="2" type="ORF">KIPB_001900</name>
</gene>